<proteinExistence type="predicted"/>
<keyword evidence="2" id="KW-1185">Reference proteome</keyword>
<reference evidence="1 2" key="1">
    <citation type="submission" date="2020-11" db="EMBL/GenBank/DDBJ databases">
        <title>Description of Pontivivens ytuae sp. nov. isolated from deep sea sediment of Mariana Trench.</title>
        <authorList>
            <person name="Wang Z."/>
            <person name="Sun Q.-L."/>
            <person name="Xu X.-D."/>
            <person name="Tang Y.-Z."/>
            <person name="Zhang J."/>
        </authorList>
    </citation>
    <scope>NUCLEOTIDE SEQUENCE [LARGE SCALE GENOMIC DNA]</scope>
    <source>
        <strain evidence="1 2">MT2928</strain>
    </source>
</reference>
<sequence length="113" mass="12981">MKRDEDYLRELLTEFESSSDFIVLSSLTLGASLEEKKRYYHIELLCDAGLMLPVGETSYRLTSQGHDFLEAVRSESRWSKIKHRAGSVTLPILYDVSVALLKEEVRNRLGGEW</sequence>
<organism evidence="1 2">
    <name type="scientific">Pontivivens ytuae</name>
    <dbReference type="NCBI Taxonomy" id="2789856"/>
    <lineage>
        <taxon>Bacteria</taxon>
        <taxon>Pseudomonadati</taxon>
        <taxon>Pseudomonadota</taxon>
        <taxon>Alphaproteobacteria</taxon>
        <taxon>Rhodobacterales</taxon>
        <taxon>Paracoccaceae</taxon>
        <taxon>Pontivivens</taxon>
    </lineage>
</organism>
<dbReference type="RefSeq" id="WP_196102020.1">
    <property type="nucleotide sequence ID" value="NZ_CP064942.1"/>
</dbReference>
<dbReference type="KEGG" id="poz:I0K15_13430"/>
<evidence type="ECO:0000313" key="2">
    <source>
        <dbReference type="Proteomes" id="UP000594800"/>
    </source>
</evidence>
<accession>A0A7S9LPD9</accession>
<dbReference type="AlphaFoldDB" id="A0A7S9LPD9"/>
<name>A0A7S9LPD9_9RHOB</name>
<evidence type="ECO:0000313" key="1">
    <source>
        <dbReference type="EMBL" id="QPH52809.1"/>
    </source>
</evidence>
<dbReference type="EMBL" id="CP064942">
    <property type="protein sequence ID" value="QPH52809.1"/>
    <property type="molecule type" value="Genomic_DNA"/>
</dbReference>
<dbReference type="Proteomes" id="UP000594800">
    <property type="component" value="Chromosome"/>
</dbReference>
<gene>
    <name evidence="1" type="ORF">I0K15_13430</name>
</gene>
<dbReference type="Pfam" id="PF10711">
    <property type="entry name" value="DUF2513"/>
    <property type="match status" value="1"/>
</dbReference>
<dbReference type="InterPro" id="IPR019650">
    <property type="entry name" value="DUF2513"/>
</dbReference>
<protein>
    <submittedName>
        <fullName evidence="1">DUF2513 domain-containing protein</fullName>
    </submittedName>
</protein>